<organism evidence="1 2">
    <name type="scientific">Ameca splendens</name>
    <dbReference type="NCBI Taxonomy" id="208324"/>
    <lineage>
        <taxon>Eukaryota</taxon>
        <taxon>Metazoa</taxon>
        <taxon>Chordata</taxon>
        <taxon>Craniata</taxon>
        <taxon>Vertebrata</taxon>
        <taxon>Euteleostomi</taxon>
        <taxon>Actinopterygii</taxon>
        <taxon>Neopterygii</taxon>
        <taxon>Teleostei</taxon>
        <taxon>Neoteleostei</taxon>
        <taxon>Acanthomorphata</taxon>
        <taxon>Ovalentaria</taxon>
        <taxon>Atherinomorphae</taxon>
        <taxon>Cyprinodontiformes</taxon>
        <taxon>Goodeidae</taxon>
        <taxon>Ameca</taxon>
    </lineage>
</organism>
<protein>
    <submittedName>
        <fullName evidence="1">Uncharacterized protein</fullName>
    </submittedName>
</protein>
<accession>A0ABV0XHS2</accession>
<dbReference type="EMBL" id="JAHRIP010002531">
    <property type="protein sequence ID" value="MEQ2280966.1"/>
    <property type="molecule type" value="Genomic_DNA"/>
</dbReference>
<keyword evidence="2" id="KW-1185">Reference proteome</keyword>
<proteinExistence type="predicted"/>
<comment type="caution">
    <text evidence="1">The sequence shown here is derived from an EMBL/GenBank/DDBJ whole genome shotgun (WGS) entry which is preliminary data.</text>
</comment>
<gene>
    <name evidence="1" type="ORF">AMECASPLE_025582</name>
</gene>
<evidence type="ECO:0000313" key="1">
    <source>
        <dbReference type="EMBL" id="MEQ2280966.1"/>
    </source>
</evidence>
<dbReference type="Proteomes" id="UP001469553">
    <property type="component" value="Unassembled WGS sequence"/>
</dbReference>
<sequence length="106" mass="12218">MKKKKSTFEKENCGSPQEGITFICSNNHWPAIILLQEGDGFFVPDVKFWCKNIVKMLLKLVSLSTVKPVLYHHGLRGHSERKKPYTQSKIKKSQVTVWKCTQELTP</sequence>
<evidence type="ECO:0000313" key="2">
    <source>
        <dbReference type="Proteomes" id="UP001469553"/>
    </source>
</evidence>
<reference evidence="1 2" key="1">
    <citation type="submission" date="2021-06" db="EMBL/GenBank/DDBJ databases">
        <authorList>
            <person name="Palmer J.M."/>
        </authorList>
    </citation>
    <scope>NUCLEOTIDE SEQUENCE [LARGE SCALE GENOMIC DNA]</scope>
    <source>
        <strain evidence="1 2">AS_MEX2019</strain>
        <tissue evidence="1">Muscle</tissue>
    </source>
</reference>
<name>A0ABV0XHS2_9TELE</name>